<dbReference type="PANTHER" id="PTHR31806:SF17">
    <property type="entry name" value="VITAMIN B6 TRANSPORTER TPN1"/>
    <property type="match status" value="1"/>
</dbReference>
<keyword evidence="6 7" id="KW-0472">Membrane</keyword>
<feature type="transmembrane region" description="Helical" evidence="8">
    <location>
        <begin position="250"/>
        <end position="274"/>
    </location>
</feature>
<evidence type="ECO:0000256" key="3">
    <source>
        <dbReference type="ARBA" id="ARBA00022448"/>
    </source>
</evidence>
<feature type="transmembrane region" description="Helical" evidence="8">
    <location>
        <begin position="509"/>
        <end position="528"/>
    </location>
</feature>
<dbReference type="OrthoDB" id="5428495at2759"/>
<dbReference type="PANTHER" id="PTHR31806">
    <property type="entry name" value="PURINE-CYTOSINE PERMEASE FCY2-RELATED"/>
    <property type="match status" value="1"/>
</dbReference>
<keyword evidence="10" id="KW-1185">Reference proteome</keyword>
<feature type="transmembrane region" description="Helical" evidence="8">
    <location>
        <begin position="173"/>
        <end position="195"/>
    </location>
</feature>
<dbReference type="HOGENOM" id="CLU_026016_2_1_1"/>
<dbReference type="GO" id="GO:0005886">
    <property type="term" value="C:plasma membrane"/>
    <property type="evidence" value="ECO:0007669"/>
    <property type="project" value="TreeGrafter"/>
</dbReference>
<comment type="subcellular location">
    <subcellularLocation>
        <location evidence="1">Membrane</location>
        <topology evidence="1">Multi-pass membrane protein</topology>
    </subcellularLocation>
</comment>
<feature type="transmembrane region" description="Helical" evidence="8">
    <location>
        <begin position="102"/>
        <end position="125"/>
    </location>
</feature>
<feature type="transmembrane region" description="Helical" evidence="8">
    <location>
        <begin position="202"/>
        <end position="222"/>
    </location>
</feature>
<feature type="transmembrane region" description="Helical" evidence="8">
    <location>
        <begin position="468"/>
        <end position="489"/>
    </location>
</feature>
<feature type="transmembrane region" description="Helical" evidence="8">
    <location>
        <begin position="137"/>
        <end position="161"/>
    </location>
</feature>
<dbReference type="AlphaFoldDB" id="G8YUB1"/>
<dbReference type="Pfam" id="PF02133">
    <property type="entry name" value="Transp_cyt_pur"/>
    <property type="match status" value="1"/>
</dbReference>
<evidence type="ECO:0000313" key="9">
    <source>
        <dbReference type="EMBL" id="CCE72444.1"/>
    </source>
</evidence>
<evidence type="ECO:0000313" key="10">
    <source>
        <dbReference type="Proteomes" id="UP000005222"/>
    </source>
</evidence>
<dbReference type="PIRSF" id="PIRSF002744">
    <property type="entry name" value="Pur-cyt_permease"/>
    <property type="match status" value="1"/>
</dbReference>
<dbReference type="GO" id="GO:0022857">
    <property type="term" value="F:transmembrane transporter activity"/>
    <property type="evidence" value="ECO:0007669"/>
    <property type="project" value="InterPro"/>
</dbReference>
<dbReference type="Gene3D" id="1.10.4160.10">
    <property type="entry name" value="Hydantoin permease"/>
    <property type="match status" value="1"/>
</dbReference>
<comment type="similarity">
    <text evidence="2 7">Belongs to the purine-cytosine permease (2.A.39) family.</text>
</comment>
<dbReference type="STRING" id="559304.G8YUB1"/>
<dbReference type="InParanoid" id="G8YUB1"/>
<dbReference type="GO" id="GO:0000329">
    <property type="term" value="C:fungal-type vacuole membrane"/>
    <property type="evidence" value="ECO:0007669"/>
    <property type="project" value="TreeGrafter"/>
</dbReference>
<feature type="transmembrane region" description="Helical" evidence="8">
    <location>
        <begin position="411"/>
        <end position="431"/>
    </location>
</feature>
<dbReference type="EMBL" id="FO082059">
    <property type="protein sequence ID" value="CCE72444.1"/>
    <property type="molecule type" value="Genomic_DNA"/>
</dbReference>
<protein>
    <submittedName>
        <fullName evidence="9">Piso0_000012 protein</fullName>
    </submittedName>
</protein>
<dbReference type="InterPro" id="IPR001248">
    <property type="entry name" value="Pur-cyt_permease"/>
</dbReference>
<evidence type="ECO:0000256" key="2">
    <source>
        <dbReference type="ARBA" id="ARBA00008974"/>
    </source>
</evidence>
<evidence type="ECO:0000256" key="5">
    <source>
        <dbReference type="ARBA" id="ARBA00022989"/>
    </source>
</evidence>
<evidence type="ECO:0000256" key="1">
    <source>
        <dbReference type="ARBA" id="ARBA00004141"/>
    </source>
</evidence>
<keyword evidence="5 8" id="KW-1133">Transmembrane helix</keyword>
<name>G8YUB1_PICSO</name>
<keyword evidence="4 8" id="KW-0812">Transmembrane</keyword>
<evidence type="ECO:0000256" key="6">
    <source>
        <dbReference type="ARBA" id="ARBA00023136"/>
    </source>
</evidence>
<evidence type="ECO:0000256" key="8">
    <source>
        <dbReference type="SAM" id="Phobius"/>
    </source>
</evidence>
<gene>
    <name evidence="9" type="primary">Piso0_000012</name>
    <name evidence="9" type="ORF">GNLVRS01_PISO0A00264g</name>
</gene>
<keyword evidence="3 7" id="KW-0813">Transport</keyword>
<dbReference type="Proteomes" id="UP000005222">
    <property type="component" value="Chromosome A"/>
</dbReference>
<evidence type="ECO:0000256" key="4">
    <source>
        <dbReference type="ARBA" id="ARBA00022692"/>
    </source>
</evidence>
<dbReference type="eggNOG" id="ENOG502QR29">
    <property type="taxonomic scope" value="Eukaryota"/>
</dbReference>
<sequence>MTGKVQPKNEDGIKVEEFADTGGSELKCLNWAFKLDKLGVEVRGIERIPPEERDAYVRKSKFSRVKQFIDVIGLWVAACGGLTSMSSFFLPALSYNLTYRDSLISGLISMHLGCVVPAFCSIMGAKSGCRQIVSAKFLFGTWGIKAIAVLVIVSGVGWSVINCVLGGQLLASMSSVPLVTGIIIISLISFFVAVFGIRILLIFQNLLAIPMVITIILFYILVCKKIDYVEKTDLALSANDVSSSTNRGNWLSFFTIGYSVTSTWGAGASDYYILFPESTPAWQLFCLTYLGISIPTTFVAVVSIICGNIAYSYKPWKDAYDLNGVGGLLNEACRPWGNFGKFLVVLFYLSLVCNNIMNTYSCGLEFQLLHSWFINIPRWMWVTLTTVIYLVISLAGREHLSTIIANFLPMLGYWISMYITLLIEETVIFRWSKSMRRLHYKEFGSDNEILDDNTYLYNWEEWNNSSSITFGIAAVCSFVVGIAGAVVGMNQVYWRGPLARLVGDNGADIGFWLCIAFTGVVYPFFRFFELKYLGK</sequence>
<reference evidence="9 10" key="1">
    <citation type="journal article" date="2012" name="G3 (Bethesda)">
        <title>Pichia sorbitophila, an interspecies yeast hybrid reveals early steps of genome resolution following polyploidization.</title>
        <authorList>
            <person name="Leh Louis V."/>
            <person name="Despons L."/>
            <person name="Friedrich A."/>
            <person name="Martin T."/>
            <person name="Durrens P."/>
            <person name="Casaregola S."/>
            <person name="Neuveglise C."/>
            <person name="Fairhead C."/>
            <person name="Marck C."/>
            <person name="Cruz J.A."/>
            <person name="Straub M.L."/>
            <person name="Kugler V."/>
            <person name="Sacerdot C."/>
            <person name="Uzunov Z."/>
            <person name="Thierry A."/>
            <person name="Weiss S."/>
            <person name="Bleykasten C."/>
            <person name="De Montigny J."/>
            <person name="Jacques N."/>
            <person name="Jung P."/>
            <person name="Lemaire M."/>
            <person name="Mallet S."/>
            <person name="Morel G."/>
            <person name="Richard G.F."/>
            <person name="Sarkar A."/>
            <person name="Savel G."/>
            <person name="Schacherer J."/>
            <person name="Seret M.L."/>
            <person name="Talla E."/>
            <person name="Samson G."/>
            <person name="Jubin C."/>
            <person name="Poulain J."/>
            <person name="Vacherie B."/>
            <person name="Barbe V."/>
            <person name="Pelletier E."/>
            <person name="Sherman D.J."/>
            <person name="Westhof E."/>
            <person name="Weissenbach J."/>
            <person name="Baret P.V."/>
            <person name="Wincker P."/>
            <person name="Gaillardin C."/>
            <person name="Dujon B."/>
            <person name="Souciet J.L."/>
        </authorList>
    </citation>
    <scope>NUCLEOTIDE SEQUENCE [LARGE SCALE GENOMIC DNA]</scope>
    <source>
        <strain evidence="10">ATCC MYA-4447 / BCRC 22081 / CBS 7064 / NBRC 10061 / NRRL Y-12695</strain>
    </source>
</reference>
<proteinExistence type="inferred from homology"/>
<organism evidence="9 10">
    <name type="scientific">Pichia sorbitophila (strain ATCC MYA-4447 / BCRC 22081 / CBS 7064 / NBRC 10061 / NRRL Y-12695)</name>
    <name type="common">Hybrid yeast</name>
    <dbReference type="NCBI Taxonomy" id="559304"/>
    <lineage>
        <taxon>Eukaryota</taxon>
        <taxon>Fungi</taxon>
        <taxon>Dikarya</taxon>
        <taxon>Ascomycota</taxon>
        <taxon>Saccharomycotina</taxon>
        <taxon>Pichiomycetes</taxon>
        <taxon>Debaryomycetaceae</taxon>
        <taxon>Millerozyma</taxon>
    </lineage>
</organism>
<feature type="transmembrane region" description="Helical" evidence="8">
    <location>
        <begin position="378"/>
        <end position="396"/>
    </location>
</feature>
<dbReference type="InterPro" id="IPR026030">
    <property type="entry name" value="Pur-cyt_permease_Fcy2/21/22"/>
</dbReference>
<feature type="transmembrane region" description="Helical" evidence="8">
    <location>
        <begin position="286"/>
        <end position="311"/>
    </location>
</feature>
<feature type="transmembrane region" description="Helical" evidence="8">
    <location>
        <begin position="68"/>
        <end position="90"/>
    </location>
</feature>
<accession>G8YUB1</accession>
<feature type="transmembrane region" description="Helical" evidence="8">
    <location>
        <begin position="339"/>
        <end position="357"/>
    </location>
</feature>
<evidence type="ECO:0000256" key="7">
    <source>
        <dbReference type="PIRNR" id="PIRNR002744"/>
    </source>
</evidence>